<reference evidence="2 3" key="1">
    <citation type="submission" date="2021-11" db="EMBL/GenBank/DDBJ databases">
        <title>Seasonal and diel survey of microbial diversity of the Tyrrhenian coast.</title>
        <authorList>
            <person name="Gattoni G."/>
            <person name="Corral P."/>
        </authorList>
    </citation>
    <scope>NUCLEOTIDE SEQUENCE [LARGE SCALE GENOMIC DNA]</scope>
    <source>
        <strain evidence="2 3">Mr9</strain>
    </source>
</reference>
<dbReference type="RefSeq" id="WP_228229920.1">
    <property type="nucleotide sequence ID" value="NZ_JAJGMW010000010.1"/>
</dbReference>
<dbReference type="EMBL" id="JAJGMW010000010">
    <property type="protein sequence ID" value="MCC4212847.1"/>
    <property type="molecule type" value="Genomic_DNA"/>
</dbReference>
<dbReference type="InterPro" id="IPR028994">
    <property type="entry name" value="Integrin_alpha_N"/>
</dbReference>
<dbReference type="SUPFAM" id="SSF69318">
    <property type="entry name" value="Integrin alpha N-terminal domain"/>
    <property type="match status" value="1"/>
</dbReference>
<dbReference type="InterPro" id="IPR013517">
    <property type="entry name" value="FG-GAP"/>
</dbReference>
<dbReference type="Proteomes" id="UP001197770">
    <property type="component" value="Unassembled WGS sequence"/>
</dbReference>
<proteinExistence type="predicted"/>
<dbReference type="Gene3D" id="2.130.10.130">
    <property type="entry name" value="Integrin alpha, N-terminal"/>
    <property type="match status" value="1"/>
</dbReference>
<evidence type="ECO:0000313" key="3">
    <source>
        <dbReference type="Proteomes" id="UP001197770"/>
    </source>
</evidence>
<sequence length="447" mass="50309">MPYRVSMDDPALAVGNFDGNGLKDVYIGNSSGNAAKFFLNNRYEFKEKSIECFEQDAVFEDNAALFFDADNDGDLDLYVGSGVPLIQEEKFFVDRLYINYEGDFKKSDNKIPLNFYNTSVVLSFDYDFDGDLDLFVGNRSKPYHFGEPVKSHILRNDGYGNFTISEDFIIEGNVSDAIIKDVNGDEILDLLIALEWDAPKIYLGTGKKFKSVNFNSELKGLWQAIEAFDVDRDGDLDIVLGNWGLNTKFSLNETPITMYYSDFDRNGESEIITTYSINGEEYPLNSLGELKSQMTQIGRYFTTNASFAGKSIDEIFDSSVFEKSISYSINQLASGYIRNDDGMFLYFEPFDKSLQTAPIRVFLPITIKNDKGLLVFGNALDVNTYHGGYSSLKGSWLKSANEFIMLSDLGIDPLSEQVKAAALVNFNNQDMLIIVSNNSEIKTFIFN</sequence>
<dbReference type="Pfam" id="PF13517">
    <property type="entry name" value="FG-GAP_3"/>
    <property type="match status" value="2"/>
</dbReference>
<keyword evidence="1" id="KW-0732">Signal</keyword>
<dbReference type="PANTHER" id="PTHR46580:SF4">
    <property type="entry name" value="ATP_GTP-BINDING PROTEIN"/>
    <property type="match status" value="1"/>
</dbReference>
<dbReference type="PANTHER" id="PTHR46580">
    <property type="entry name" value="SENSOR KINASE-RELATED"/>
    <property type="match status" value="1"/>
</dbReference>
<protein>
    <submittedName>
        <fullName evidence="2">VCBS repeat-containing protein</fullName>
    </submittedName>
</protein>
<keyword evidence="3" id="KW-1185">Reference proteome</keyword>
<accession>A0ABS8GS86</accession>
<evidence type="ECO:0000313" key="2">
    <source>
        <dbReference type="EMBL" id="MCC4212847.1"/>
    </source>
</evidence>
<comment type="caution">
    <text evidence="2">The sequence shown here is derived from an EMBL/GenBank/DDBJ whole genome shotgun (WGS) entry which is preliminary data.</text>
</comment>
<gene>
    <name evidence="2" type="ORF">LLW17_08975</name>
</gene>
<evidence type="ECO:0000256" key="1">
    <source>
        <dbReference type="ARBA" id="ARBA00022729"/>
    </source>
</evidence>
<name>A0ABS8GS86_9FLAO</name>
<organism evidence="2 3">
    <name type="scientific">Leeuwenhoekiella parthenopeia</name>
    <dbReference type="NCBI Taxonomy" id="2890320"/>
    <lineage>
        <taxon>Bacteria</taxon>
        <taxon>Pseudomonadati</taxon>
        <taxon>Bacteroidota</taxon>
        <taxon>Flavobacteriia</taxon>
        <taxon>Flavobacteriales</taxon>
        <taxon>Flavobacteriaceae</taxon>
        <taxon>Leeuwenhoekiella</taxon>
    </lineage>
</organism>